<proteinExistence type="predicted"/>
<keyword evidence="1" id="KW-0812">Transmembrane</keyword>
<accession>A0A0U3BFI0</accession>
<dbReference type="AlphaFoldDB" id="A0A0U3BFI0"/>
<organism evidence="2">
    <name type="scientific">Citrobacter freundii</name>
    <dbReference type="NCBI Taxonomy" id="546"/>
    <lineage>
        <taxon>Bacteria</taxon>
        <taxon>Pseudomonadati</taxon>
        <taxon>Pseudomonadota</taxon>
        <taxon>Gammaproteobacteria</taxon>
        <taxon>Enterobacterales</taxon>
        <taxon>Enterobacteriaceae</taxon>
        <taxon>Citrobacter</taxon>
        <taxon>Citrobacter freundii complex</taxon>
    </lineage>
</organism>
<geneLocation type="plasmid" evidence="2">
    <name>pKPC2_CF65</name>
</geneLocation>
<evidence type="ECO:0000313" key="2">
    <source>
        <dbReference type="EMBL" id="ALT06316.1"/>
    </source>
</evidence>
<evidence type="ECO:0000256" key="1">
    <source>
        <dbReference type="SAM" id="Phobius"/>
    </source>
</evidence>
<dbReference type="RefSeq" id="WP_053389847.1">
    <property type="nucleotide sequence ID" value="NZ_KU176944.1"/>
</dbReference>
<name>A0A0U3BFI0_CITFR</name>
<keyword evidence="1" id="KW-1133">Transmembrane helix</keyword>
<reference evidence="2" key="1">
    <citation type="submission" date="2015-11" db="EMBL/GenBank/DDBJ databases">
        <authorList>
            <person name="Zong Z."/>
            <person name="Wu W."/>
            <person name="Feng Y."/>
        </authorList>
    </citation>
    <scope>NUCLEOTIDE SEQUENCE</scope>
    <source>
        <strain evidence="2">WCHCF65</strain>
        <plasmid evidence="2">pKPC2_CF65</plasmid>
    </source>
</reference>
<sequence>MPVDKSTIEKQNRTADKTKFAVLKTERTYLLVGLVFMVLVNSWSVYRSGVAVENAKNTREVVWVKLLPNGSNEVSNFKPEDEQPVFIRTINAGLDHYIKSRYQVHAETIKRDYAEAGVFLGDKLFADFTSKDGFYAIQVASDIADKPDSKPRKDITNVRFDHYDQIEGDFSGTKKPVIRTTITWNEEEYKADGTKKPPVQKMQRITWTLLDRSEISKKSDGWLRLNPLGIEILTKDEIDR</sequence>
<keyword evidence="1" id="KW-0472">Membrane</keyword>
<protein>
    <recommendedName>
        <fullName evidence="3">Bacterial virulence protein VirB8 domain-containing protein</fullName>
    </recommendedName>
</protein>
<feature type="transmembrane region" description="Helical" evidence="1">
    <location>
        <begin position="28"/>
        <end position="46"/>
    </location>
</feature>
<gene>
    <name evidence="2" type="ORF">pKPC2_CF65_00013</name>
</gene>
<dbReference type="EMBL" id="KU176944">
    <property type="protein sequence ID" value="ALT06316.1"/>
    <property type="molecule type" value="Genomic_DNA"/>
</dbReference>
<dbReference type="GeneID" id="93757146"/>
<keyword evidence="2" id="KW-0614">Plasmid</keyword>
<evidence type="ECO:0008006" key="3">
    <source>
        <dbReference type="Google" id="ProtNLM"/>
    </source>
</evidence>